<name>A0A0E9VUE9_ANGAN</name>
<reference evidence="1" key="2">
    <citation type="journal article" date="2015" name="Fish Shellfish Immunol.">
        <title>Early steps in the European eel (Anguilla anguilla)-Vibrio vulnificus interaction in the gills: Role of the RtxA13 toxin.</title>
        <authorList>
            <person name="Callol A."/>
            <person name="Pajuelo D."/>
            <person name="Ebbesson L."/>
            <person name="Teles M."/>
            <person name="MacKenzie S."/>
            <person name="Amaro C."/>
        </authorList>
    </citation>
    <scope>NUCLEOTIDE SEQUENCE</scope>
</reference>
<organism evidence="1">
    <name type="scientific">Anguilla anguilla</name>
    <name type="common">European freshwater eel</name>
    <name type="synonym">Muraena anguilla</name>
    <dbReference type="NCBI Taxonomy" id="7936"/>
    <lineage>
        <taxon>Eukaryota</taxon>
        <taxon>Metazoa</taxon>
        <taxon>Chordata</taxon>
        <taxon>Craniata</taxon>
        <taxon>Vertebrata</taxon>
        <taxon>Euteleostomi</taxon>
        <taxon>Actinopterygii</taxon>
        <taxon>Neopterygii</taxon>
        <taxon>Teleostei</taxon>
        <taxon>Anguilliformes</taxon>
        <taxon>Anguillidae</taxon>
        <taxon>Anguilla</taxon>
    </lineage>
</organism>
<reference evidence="1" key="1">
    <citation type="submission" date="2014-11" db="EMBL/GenBank/DDBJ databases">
        <authorList>
            <person name="Amaro Gonzalez C."/>
        </authorList>
    </citation>
    <scope>NUCLEOTIDE SEQUENCE</scope>
</reference>
<evidence type="ECO:0000313" key="1">
    <source>
        <dbReference type="EMBL" id="JAH81681.1"/>
    </source>
</evidence>
<proteinExistence type="predicted"/>
<dbReference type="AlphaFoldDB" id="A0A0E9VUE9"/>
<sequence>MTADYRTYVCNVTKIFI</sequence>
<accession>A0A0E9VUE9</accession>
<dbReference type="EMBL" id="GBXM01026896">
    <property type="protein sequence ID" value="JAH81681.1"/>
    <property type="molecule type" value="Transcribed_RNA"/>
</dbReference>
<protein>
    <submittedName>
        <fullName evidence="1">Uncharacterized protein</fullName>
    </submittedName>
</protein>